<comment type="caution">
    <text evidence="2">The sequence shown here is derived from an EMBL/GenBank/DDBJ whole genome shotgun (WGS) entry which is preliminary data.</text>
</comment>
<sequence>MHKLCFMITVRNVFAVCSKAIPCPPPWGLEKAEVEPPPIQTPYFLSGAATTVTLTLEVGGANELTSLTNLLGKPGIKVETTRFHSHPVWTEHVNLLAPIFMTCSSGNSYCLSSRAPSFSSICQIP</sequence>
<evidence type="ECO:0000313" key="3">
    <source>
        <dbReference type="Proteomes" id="UP001472677"/>
    </source>
</evidence>
<dbReference type="Proteomes" id="UP001472677">
    <property type="component" value="Unassembled WGS sequence"/>
</dbReference>
<reference evidence="2 3" key="1">
    <citation type="journal article" date="2024" name="G3 (Bethesda)">
        <title>Genome assembly of Hibiscus sabdariffa L. provides insights into metabolisms of medicinal natural products.</title>
        <authorList>
            <person name="Kim T."/>
        </authorList>
    </citation>
    <scope>NUCLEOTIDE SEQUENCE [LARGE SCALE GENOMIC DNA]</scope>
    <source>
        <strain evidence="2">TK-2024</strain>
        <tissue evidence="2">Old leaves</tissue>
    </source>
</reference>
<evidence type="ECO:0000256" key="1">
    <source>
        <dbReference type="SAM" id="SignalP"/>
    </source>
</evidence>
<dbReference type="EMBL" id="JBBPBM010000043">
    <property type="protein sequence ID" value="KAK8523264.1"/>
    <property type="molecule type" value="Genomic_DNA"/>
</dbReference>
<organism evidence="2 3">
    <name type="scientific">Hibiscus sabdariffa</name>
    <name type="common">roselle</name>
    <dbReference type="NCBI Taxonomy" id="183260"/>
    <lineage>
        <taxon>Eukaryota</taxon>
        <taxon>Viridiplantae</taxon>
        <taxon>Streptophyta</taxon>
        <taxon>Embryophyta</taxon>
        <taxon>Tracheophyta</taxon>
        <taxon>Spermatophyta</taxon>
        <taxon>Magnoliopsida</taxon>
        <taxon>eudicotyledons</taxon>
        <taxon>Gunneridae</taxon>
        <taxon>Pentapetalae</taxon>
        <taxon>rosids</taxon>
        <taxon>malvids</taxon>
        <taxon>Malvales</taxon>
        <taxon>Malvaceae</taxon>
        <taxon>Malvoideae</taxon>
        <taxon>Hibiscus</taxon>
    </lineage>
</organism>
<protein>
    <submittedName>
        <fullName evidence="2">Uncharacterized protein</fullName>
    </submittedName>
</protein>
<feature type="chain" id="PRO_5046459730" evidence="1">
    <location>
        <begin position="21"/>
        <end position="125"/>
    </location>
</feature>
<gene>
    <name evidence="2" type="ORF">V6N12_047790</name>
</gene>
<evidence type="ECO:0000313" key="2">
    <source>
        <dbReference type="EMBL" id="KAK8523264.1"/>
    </source>
</evidence>
<keyword evidence="3" id="KW-1185">Reference proteome</keyword>
<accession>A0ABR2CTZ8</accession>
<feature type="signal peptide" evidence="1">
    <location>
        <begin position="1"/>
        <end position="20"/>
    </location>
</feature>
<keyword evidence="1" id="KW-0732">Signal</keyword>
<name>A0ABR2CTZ8_9ROSI</name>
<proteinExistence type="predicted"/>